<evidence type="ECO:0000313" key="5">
    <source>
        <dbReference type="EMBL" id="KAK4182317.1"/>
    </source>
</evidence>
<dbReference type="EC" id="4.3.2.9" evidence="1"/>
<feature type="binding site" evidence="4">
    <location>
        <position position="153"/>
    </location>
    <ligand>
        <name>substrate</name>
    </ligand>
</feature>
<dbReference type="PANTHER" id="PTHR12935">
    <property type="entry name" value="GAMMA-GLUTAMYLCYCLOTRANSFERASE"/>
    <property type="match status" value="1"/>
</dbReference>
<comment type="caution">
    <text evidence="5">The sequence shown here is derived from an EMBL/GenBank/DDBJ whole genome shotgun (WGS) entry which is preliminary data.</text>
</comment>
<dbReference type="InterPro" id="IPR017939">
    <property type="entry name" value="G-Glutamylcylcotransferase"/>
</dbReference>
<protein>
    <recommendedName>
        <fullName evidence="1">gamma-glutamylcyclotransferase</fullName>
        <ecNumber evidence="1">4.3.2.9</ecNumber>
    </recommendedName>
</protein>
<organism evidence="5 6">
    <name type="scientific">Podospora australis</name>
    <dbReference type="NCBI Taxonomy" id="1536484"/>
    <lineage>
        <taxon>Eukaryota</taxon>
        <taxon>Fungi</taxon>
        <taxon>Dikarya</taxon>
        <taxon>Ascomycota</taxon>
        <taxon>Pezizomycotina</taxon>
        <taxon>Sordariomycetes</taxon>
        <taxon>Sordariomycetidae</taxon>
        <taxon>Sordariales</taxon>
        <taxon>Podosporaceae</taxon>
        <taxon>Podospora</taxon>
    </lineage>
</organism>
<evidence type="ECO:0000256" key="1">
    <source>
        <dbReference type="ARBA" id="ARBA00012346"/>
    </source>
</evidence>
<name>A0AAN7ADY4_9PEZI</name>
<evidence type="ECO:0000313" key="6">
    <source>
        <dbReference type="Proteomes" id="UP001302126"/>
    </source>
</evidence>
<dbReference type="AlphaFoldDB" id="A0AAN7ADY4"/>
<sequence length="270" mass="30078">MASLDEPSQNGKPAWYFGYGSNMVTSVMRSRGTELLEVKAVCVPGYILTFDVFGLPYAEPAMASIAKYRTPSVSGGPDSEITKLGIPPDVHGVAYLLSRADIQKLIASEGGGVAYREITISGIPLEGMDESISMITLIAKYPRRPNAAPSLRYLTLLRQGAEENKLPHQYRDYLESIPHFAPGGSNTSWRKRWGAKSFLWVGMRIVRALARRVRQATNASVDGQCPEWYSTLIYYVYTSMWWWHDRVHSKVFGRGDGGNVHYGDLILPLV</sequence>
<dbReference type="Gene3D" id="3.10.490.10">
    <property type="entry name" value="Gamma-glutamyl cyclotransferase-like"/>
    <property type="match status" value="1"/>
</dbReference>
<evidence type="ECO:0000256" key="3">
    <source>
        <dbReference type="PIRSR" id="PIRSR617939-1"/>
    </source>
</evidence>
<dbReference type="EMBL" id="MU864683">
    <property type="protein sequence ID" value="KAK4182317.1"/>
    <property type="molecule type" value="Genomic_DNA"/>
</dbReference>
<dbReference type="CDD" id="cd06661">
    <property type="entry name" value="GGCT_like"/>
    <property type="match status" value="1"/>
</dbReference>
<keyword evidence="2" id="KW-0456">Lyase</keyword>
<proteinExistence type="predicted"/>
<dbReference type="InterPro" id="IPR013024">
    <property type="entry name" value="GGCT-like"/>
</dbReference>
<accession>A0AAN7ADY4</accession>
<dbReference type="GO" id="GO:0003839">
    <property type="term" value="F:gamma-glutamylcyclotransferase activity"/>
    <property type="evidence" value="ECO:0007669"/>
    <property type="project" value="UniProtKB-EC"/>
</dbReference>
<gene>
    <name evidence="5" type="ORF">QBC35DRAFT_510212</name>
</gene>
<feature type="binding site" evidence="4">
    <location>
        <begin position="16"/>
        <end position="21"/>
    </location>
    <ligand>
        <name>substrate</name>
    </ligand>
</feature>
<evidence type="ECO:0000256" key="2">
    <source>
        <dbReference type="ARBA" id="ARBA00023239"/>
    </source>
</evidence>
<feature type="active site" description="Proton acceptor" evidence="3">
    <location>
        <position position="109"/>
    </location>
</feature>
<reference evidence="5" key="2">
    <citation type="submission" date="2023-05" db="EMBL/GenBank/DDBJ databases">
        <authorList>
            <consortium name="Lawrence Berkeley National Laboratory"/>
            <person name="Steindorff A."/>
            <person name="Hensen N."/>
            <person name="Bonometti L."/>
            <person name="Westerberg I."/>
            <person name="Brannstrom I.O."/>
            <person name="Guillou S."/>
            <person name="Cros-Aarteil S."/>
            <person name="Calhoun S."/>
            <person name="Haridas S."/>
            <person name="Kuo A."/>
            <person name="Mondo S."/>
            <person name="Pangilinan J."/>
            <person name="Riley R."/>
            <person name="Labutti K."/>
            <person name="Andreopoulos B."/>
            <person name="Lipzen A."/>
            <person name="Chen C."/>
            <person name="Yanf M."/>
            <person name="Daum C."/>
            <person name="Ng V."/>
            <person name="Clum A."/>
            <person name="Ohm R."/>
            <person name="Martin F."/>
            <person name="Silar P."/>
            <person name="Natvig D."/>
            <person name="Lalanne C."/>
            <person name="Gautier V."/>
            <person name="Ament-Velasquez S.L."/>
            <person name="Kruys A."/>
            <person name="Hutchinson M.I."/>
            <person name="Powell A.J."/>
            <person name="Barry K."/>
            <person name="Miller A.N."/>
            <person name="Grigoriev I.V."/>
            <person name="Debuchy R."/>
            <person name="Gladieux P."/>
            <person name="Thoren M.H."/>
            <person name="Johannesson H."/>
        </authorList>
    </citation>
    <scope>NUCLEOTIDE SEQUENCE</scope>
    <source>
        <strain evidence="5">PSN309</strain>
    </source>
</reference>
<dbReference type="PANTHER" id="PTHR12935:SF0">
    <property type="entry name" value="GAMMA-GLUTAMYLCYCLOTRANSFERASE"/>
    <property type="match status" value="1"/>
</dbReference>
<evidence type="ECO:0000256" key="4">
    <source>
        <dbReference type="PIRSR" id="PIRSR617939-2"/>
    </source>
</evidence>
<reference evidence="5" key="1">
    <citation type="journal article" date="2023" name="Mol. Phylogenet. Evol.">
        <title>Genome-scale phylogeny and comparative genomics of the fungal order Sordariales.</title>
        <authorList>
            <person name="Hensen N."/>
            <person name="Bonometti L."/>
            <person name="Westerberg I."/>
            <person name="Brannstrom I.O."/>
            <person name="Guillou S."/>
            <person name="Cros-Aarteil S."/>
            <person name="Calhoun S."/>
            <person name="Haridas S."/>
            <person name="Kuo A."/>
            <person name="Mondo S."/>
            <person name="Pangilinan J."/>
            <person name="Riley R."/>
            <person name="LaButti K."/>
            <person name="Andreopoulos B."/>
            <person name="Lipzen A."/>
            <person name="Chen C."/>
            <person name="Yan M."/>
            <person name="Daum C."/>
            <person name="Ng V."/>
            <person name="Clum A."/>
            <person name="Steindorff A."/>
            <person name="Ohm R.A."/>
            <person name="Martin F."/>
            <person name="Silar P."/>
            <person name="Natvig D.O."/>
            <person name="Lalanne C."/>
            <person name="Gautier V."/>
            <person name="Ament-Velasquez S.L."/>
            <person name="Kruys A."/>
            <person name="Hutchinson M.I."/>
            <person name="Powell A.J."/>
            <person name="Barry K."/>
            <person name="Miller A.N."/>
            <person name="Grigoriev I.V."/>
            <person name="Debuchy R."/>
            <person name="Gladieux P."/>
            <person name="Hiltunen Thoren M."/>
            <person name="Johannesson H."/>
        </authorList>
    </citation>
    <scope>NUCLEOTIDE SEQUENCE</scope>
    <source>
        <strain evidence="5">PSN309</strain>
    </source>
</reference>
<dbReference type="Proteomes" id="UP001302126">
    <property type="component" value="Unassembled WGS sequence"/>
</dbReference>
<keyword evidence="6" id="KW-1185">Reference proteome</keyword>